<organism evidence="2 3">
    <name type="scientific">Mytilus edulis</name>
    <name type="common">Blue mussel</name>
    <dbReference type="NCBI Taxonomy" id="6550"/>
    <lineage>
        <taxon>Eukaryota</taxon>
        <taxon>Metazoa</taxon>
        <taxon>Spiralia</taxon>
        <taxon>Lophotrochozoa</taxon>
        <taxon>Mollusca</taxon>
        <taxon>Bivalvia</taxon>
        <taxon>Autobranchia</taxon>
        <taxon>Pteriomorphia</taxon>
        <taxon>Mytilida</taxon>
        <taxon>Mytiloidea</taxon>
        <taxon>Mytilidae</taxon>
        <taxon>Mytilinae</taxon>
        <taxon>Mytilus</taxon>
    </lineage>
</organism>
<comment type="caution">
    <text evidence="2">The sequence shown here is derived from an EMBL/GenBank/DDBJ whole genome shotgun (WGS) entry which is preliminary data.</text>
</comment>
<reference evidence="2" key="1">
    <citation type="submission" date="2021-03" db="EMBL/GenBank/DDBJ databases">
        <authorList>
            <person name="Bekaert M."/>
        </authorList>
    </citation>
    <scope>NUCLEOTIDE SEQUENCE</scope>
</reference>
<dbReference type="OrthoDB" id="6127116at2759"/>
<accession>A0A8S3QZ30</accession>
<proteinExistence type="predicted"/>
<dbReference type="Proteomes" id="UP000683360">
    <property type="component" value="Unassembled WGS sequence"/>
</dbReference>
<name>A0A8S3QZ30_MYTED</name>
<sequence length="415" mass="48133">MTEKTKERIPNSDFGIDQFINNGNVRIRESSSSSEDIDVPKERHRKSMNRRKISSIHTDQHDQICADFHSDLLPSCTSYWTLTYLESLGVYYKYEAISCHSILDMVYEQTGMFGDLTSNQKELVKKLQDQIEFSFNISDLHRYNTEKYYREIVENLSKNLLSKVEDFTTSTALMVHSQSRRDKCGGEINKYGRDLSEAVFNDLFKSLVRMVNLVPGQGEEWKTQMTILQQTVTSESDIVIMTKHFVDSVSPSIVAVVSIEEENKLYQGVNESTCSLLKRHMNKRQFRRMDGDTSSSSNEYEISDNRKPEIYKQVNQTVLGQHGGELLVHASAYGGRFANKKKRCRLHPGMIVIGTQVILTLLEFNYDHMDELRKHNQSVNENSRSWIYYSDPKDFLKKEDRDLLIESFVRLSNQF</sequence>
<keyword evidence="3" id="KW-1185">Reference proteome</keyword>
<evidence type="ECO:0000313" key="2">
    <source>
        <dbReference type="EMBL" id="CAG2199956.1"/>
    </source>
</evidence>
<evidence type="ECO:0000256" key="1">
    <source>
        <dbReference type="SAM" id="MobiDB-lite"/>
    </source>
</evidence>
<dbReference type="EMBL" id="CAJPWZ010000729">
    <property type="protein sequence ID" value="CAG2199956.1"/>
    <property type="molecule type" value="Genomic_DNA"/>
</dbReference>
<dbReference type="AlphaFoldDB" id="A0A8S3QZ30"/>
<protein>
    <submittedName>
        <fullName evidence="2">Uncharacterized protein</fullName>
    </submittedName>
</protein>
<evidence type="ECO:0000313" key="3">
    <source>
        <dbReference type="Proteomes" id="UP000683360"/>
    </source>
</evidence>
<gene>
    <name evidence="2" type="ORF">MEDL_14611</name>
</gene>
<feature type="compositionally biased region" description="Basic residues" evidence="1">
    <location>
        <begin position="42"/>
        <end position="53"/>
    </location>
</feature>
<feature type="region of interest" description="Disordered" evidence="1">
    <location>
        <begin position="28"/>
        <end position="53"/>
    </location>
</feature>